<keyword evidence="2" id="KW-1185">Reference proteome</keyword>
<comment type="caution">
    <text evidence="1">The sequence shown here is derived from an EMBL/GenBank/DDBJ whole genome shotgun (WGS) entry which is preliminary data.</text>
</comment>
<dbReference type="EMBL" id="MU274929">
    <property type="protein sequence ID" value="KAI0085686.1"/>
    <property type="molecule type" value="Genomic_DNA"/>
</dbReference>
<evidence type="ECO:0000313" key="2">
    <source>
        <dbReference type="Proteomes" id="UP001055072"/>
    </source>
</evidence>
<proteinExistence type="predicted"/>
<sequence>MDANKNREFGTMMLRSACTAERKQHGRDRQIRDASISGKDHLPYHNHHHHREVCTPLLSVLC</sequence>
<gene>
    <name evidence="1" type="ORF">BDY19DRAFT_965084</name>
</gene>
<accession>A0ACB8TUG8</accession>
<reference evidence="1" key="1">
    <citation type="journal article" date="2021" name="Environ. Microbiol.">
        <title>Gene family expansions and transcriptome signatures uncover fungal adaptations to wood decay.</title>
        <authorList>
            <person name="Hage H."/>
            <person name="Miyauchi S."/>
            <person name="Viragh M."/>
            <person name="Drula E."/>
            <person name="Min B."/>
            <person name="Chaduli D."/>
            <person name="Navarro D."/>
            <person name="Favel A."/>
            <person name="Norest M."/>
            <person name="Lesage-Meessen L."/>
            <person name="Balint B."/>
            <person name="Merenyi Z."/>
            <person name="de Eugenio L."/>
            <person name="Morin E."/>
            <person name="Martinez A.T."/>
            <person name="Baldrian P."/>
            <person name="Stursova M."/>
            <person name="Martinez M.J."/>
            <person name="Novotny C."/>
            <person name="Magnuson J.K."/>
            <person name="Spatafora J.W."/>
            <person name="Maurice S."/>
            <person name="Pangilinan J."/>
            <person name="Andreopoulos W."/>
            <person name="LaButti K."/>
            <person name="Hundley H."/>
            <person name="Na H."/>
            <person name="Kuo A."/>
            <person name="Barry K."/>
            <person name="Lipzen A."/>
            <person name="Henrissat B."/>
            <person name="Riley R."/>
            <person name="Ahrendt S."/>
            <person name="Nagy L.G."/>
            <person name="Grigoriev I.V."/>
            <person name="Martin F."/>
            <person name="Rosso M.N."/>
        </authorList>
    </citation>
    <scope>NUCLEOTIDE SEQUENCE</scope>
    <source>
        <strain evidence="1">CBS 384.51</strain>
    </source>
</reference>
<name>A0ACB8TUG8_9APHY</name>
<evidence type="ECO:0000313" key="1">
    <source>
        <dbReference type="EMBL" id="KAI0085686.1"/>
    </source>
</evidence>
<dbReference type="Proteomes" id="UP001055072">
    <property type="component" value="Unassembled WGS sequence"/>
</dbReference>
<organism evidence="1 2">
    <name type="scientific">Irpex rosettiformis</name>
    <dbReference type="NCBI Taxonomy" id="378272"/>
    <lineage>
        <taxon>Eukaryota</taxon>
        <taxon>Fungi</taxon>
        <taxon>Dikarya</taxon>
        <taxon>Basidiomycota</taxon>
        <taxon>Agaricomycotina</taxon>
        <taxon>Agaricomycetes</taxon>
        <taxon>Polyporales</taxon>
        <taxon>Irpicaceae</taxon>
        <taxon>Irpex</taxon>
    </lineage>
</organism>
<protein>
    <submittedName>
        <fullName evidence="1">Uncharacterized protein</fullName>
    </submittedName>
</protein>